<keyword evidence="2" id="KW-1185">Reference proteome</keyword>
<protein>
    <submittedName>
        <fullName evidence="1">Uncharacterized protein</fullName>
    </submittedName>
</protein>
<dbReference type="Proteomes" id="UP000078200">
    <property type="component" value="Unassembled WGS sequence"/>
</dbReference>
<evidence type="ECO:0000313" key="1">
    <source>
        <dbReference type="EnsemblMetazoa" id="GAUT046397-PA"/>
    </source>
</evidence>
<name>A0A1A9VSX9_GLOAU</name>
<evidence type="ECO:0000313" key="2">
    <source>
        <dbReference type="Proteomes" id="UP000078200"/>
    </source>
</evidence>
<accession>A0A1A9VSX9</accession>
<dbReference type="EnsemblMetazoa" id="GAUT046397-RA">
    <property type="protein sequence ID" value="GAUT046397-PA"/>
    <property type="gene ID" value="GAUT046397"/>
</dbReference>
<reference evidence="1" key="1">
    <citation type="submission" date="2020-05" db="UniProtKB">
        <authorList>
            <consortium name="EnsemblMetazoa"/>
        </authorList>
    </citation>
    <scope>IDENTIFICATION</scope>
    <source>
        <strain evidence="1">TTRI</strain>
    </source>
</reference>
<sequence length="135" mass="15819">MPWLTTNLLITNTLLQTTDHHLLKVILFISHLCVWVTNNCHPMFTAMPTVDCTRTCLRVQGYLKRILCDLMLTATPTVVCTRTLPRVQGYLKRLFYGLKRENDKRKHAARNHRNLPPRYCRKQGFSEFLKTTTIM</sequence>
<proteinExistence type="predicted"/>
<organism evidence="1 2">
    <name type="scientific">Glossina austeni</name>
    <name type="common">Savannah tsetse fly</name>
    <dbReference type="NCBI Taxonomy" id="7395"/>
    <lineage>
        <taxon>Eukaryota</taxon>
        <taxon>Metazoa</taxon>
        <taxon>Ecdysozoa</taxon>
        <taxon>Arthropoda</taxon>
        <taxon>Hexapoda</taxon>
        <taxon>Insecta</taxon>
        <taxon>Pterygota</taxon>
        <taxon>Neoptera</taxon>
        <taxon>Endopterygota</taxon>
        <taxon>Diptera</taxon>
        <taxon>Brachycera</taxon>
        <taxon>Muscomorpha</taxon>
        <taxon>Hippoboscoidea</taxon>
        <taxon>Glossinidae</taxon>
        <taxon>Glossina</taxon>
    </lineage>
</organism>
<dbReference type="VEuPathDB" id="VectorBase:GAUT046397"/>
<dbReference type="AlphaFoldDB" id="A0A1A9VSX9"/>